<name>A0AAU7LMV5_9BURK</name>
<reference evidence="1" key="1">
    <citation type="submission" date="2024-05" db="EMBL/GenBank/DDBJ databases">
        <authorList>
            <person name="Bunk B."/>
            <person name="Swiderski J."/>
            <person name="Sproer C."/>
            <person name="Thiel V."/>
        </authorList>
    </citation>
    <scope>NUCLEOTIDE SEQUENCE</scope>
    <source>
        <strain evidence="1">DSM 17735</strain>
    </source>
</reference>
<gene>
    <name evidence="1" type="ORF">ABLV49_13665</name>
</gene>
<organism evidence="1">
    <name type="scientific">Polaromonas hydrogenivorans</name>
    <dbReference type="NCBI Taxonomy" id="335476"/>
    <lineage>
        <taxon>Bacteria</taxon>
        <taxon>Pseudomonadati</taxon>
        <taxon>Pseudomonadota</taxon>
        <taxon>Betaproteobacteria</taxon>
        <taxon>Burkholderiales</taxon>
        <taxon>Comamonadaceae</taxon>
        <taxon>Polaromonas</taxon>
    </lineage>
</organism>
<dbReference type="RefSeq" id="WP_349277176.1">
    <property type="nucleotide sequence ID" value="NZ_CP157675.1"/>
</dbReference>
<sequence length="167" mass="17785">MLEHDDIARRIPHQASMCLLDRVTSWDTGQISCEASSHLSPDNPLRSHGRLGAACGIEYAAQAMAVHGALIAEASAGEAQHGPQIGYLASVRSVMLHVERLDDLDMALLIRAERMSGDDSTILYSFTVHGGPVLLLSGRTVVVLNAANLALPGRSNQPALPLPVHPL</sequence>
<dbReference type="InterPro" id="IPR029069">
    <property type="entry name" value="HotDog_dom_sf"/>
</dbReference>
<dbReference type="Pfam" id="PF22817">
    <property type="entry name" value="ApeP-like"/>
    <property type="match status" value="1"/>
</dbReference>
<evidence type="ECO:0000313" key="1">
    <source>
        <dbReference type="EMBL" id="XBP68944.1"/>
    </source>
</evidence>
<dbReference type="AlphaFoldDB" id="A0AAU7LMV5"/>
<dbReference type="Gene3D" id="3.10.129.10">
    <property type="entry name" value="Hotdog Thioesterase"/>
    <property type="match status" value="1"/>
</dbReference>
<proteinExistence type="predicted"/>
<dbReference type="EMBL" id="CP157675">
    <property type="protein sequence ID" value="XBP68944.1"/>
    <property type="molecule type" value="Genomic_DNA"/>
</dbReference>
<accession>A0AAU7LMV5</accession>
<dbReference type="SUPFAM" id="SSF54637">
    <property type="entry name" value="Thioesterase/thiol ester dehydrase-isomerase"/>
    <property type="match status" value="1"/>
</dbReference>
<dbReference type="CDD" id="cd01289">
    <property type="entry name" value="FabA_like"/>
    <property type="match status" value="1"/>
</dbReference>
<protein>
    <submittedName>
        <fullName evidence="1">Hotdog family protein</fullName>
    </submittedName>
</protein>
<dbReference type="InterPro" id="IPR016776">
    <property type="entry name" value="ApeP-like_dehydratase"/>
</dbReference>